<evidence type="ECO:0000313" key="4">
    <source>
        <dbReference type="Proteomes" id="UP000183015"/>
    </source>
</evidence>
<dbReference type="Gene3D" id="3.30.420.10">
    <property type="entry name" value="Ribonuclease H-like superfamily/Ribonuclease H"/>
    <property type="match status" value="1"/>
</dbReference>
<dbReference type="OrthoDB" id="190275at2"/>
<dbReference type="eggNOG" id="COG0847">
    <property type="taxonomic scope" value="Bacteria"/>
</dbReference>
<dbReference type="GO" id="GO:0003887">
    <property type="term" value="F:DNA-directed DNA polymerase activity"/>
    <property type="evidence" value="ECO:0007669"/>
    <property type="project" value="InterPro"/>
</dbReference>
<dbReference type="SUPFAM" id="SSF53098">
    <property type="entry name" value="Ribonuclease H-like"/>
    <property type="match status" value="1"/>
</dbReference>
<dbReference type="Proteomes" id="UP000183015">
    <property type="component" value="Unassembled WGS sequence"/>
</dbReference>
<evidence type="ECO:0000313" key="3">
    <source>
        <dbReference type="EMBL" id="SEL85179.1"/>
    </source>
</evidence>
<dbReference type="PANTHER" id="PTHR30231">
    <property type="entry name" value="DNA POLYMERASE III SUBUNIT EPSILON"/>
    <property type="match status" value="1"/>
</dbReference>
<dbReference type="Pfam" id="PF00929">
    <property type="entry name" value="RNase_T"/>
    <property type="match status" value="1"/>
</dbReference>
<accession>A0A1H7TL03</accession>
<dbReference type="InterPro" id="IPR006054">
    <property type="entry name" value="DnaQ"/>
</dbReference>
<dbReference type="InterPro" id="IPR012337">
    <property type="entry name" value="RNaseH-like_sf"/>
</dbReference>
<protein>
    <submittedName>
        <fullName evidence="3">Exonuclease, DNA polymerase III, epsilon subunit family</fullName>
    </submittedName>
</protein>
<evidence type="ECO:0000259" key="2">
    <source>
        <dbReference type="SMART" id="SM00479"/>
    </source>
</evidence>
<dbReference type="AlphaFoldDB" id="A0A1H7TL03"/>
<dbReference type="FunFam" id="3.30.420.10:FF:000045">
    <property type="entry name" value="3'-5' exonuclease DinG"/>
    <property type="match status" value="1"/>
</dbReference>
<keyword evidence="1 3" id="KW-0269">Exonuclease</keyword>
<organism evidence="3 4">
    <name type="scientific">Streptacidiphilus jiangxiensis</name>
    <dbReference type="NCBI Taxonomy" id="235985"/>
    <lineage>
        <taxon>Bacteria</taxon>
        <taxon>Bacillati</taxon>
        <taxon>Actinomycetota</taxon>
        <taxon>Actinomycetes</taxon>
        <taxon>Kitasatosporales</taxon>
        <taxon>Streptomycetaceae</taxon>
        <taxon>Streptacidiphilus</taxon>
    </lineage>
</organism>
<dbReference type="PANTHER" id="PTHR30231:SF37">
    <property type="entry name" value="EXODEOXYRIBONUCLEASE 10"/>
    <property type="match status" value="1"/>
</dbReference>
<keyword evidence="1 3" id="KW-0378">Hydrolase</keyword>
<dbReference type="InterPro" id="IPR013520">
    <property type="entry name" value="Ribonucl_H"/>
</dbReference>
<dbReference type="STRING" id="235985.SAMN05414137_11436"/>
<dbReference type="NCBIfam" id="TIGR00573">
    <property type="entry name" value="dnaq"/>
    <property type="match status" value="1"/>
</dbReference>
<name>A0A1H7TL03_STRJI</name>
<reference evidence="4" key="1">
    <citation type="submission" date="2016-10" db="EMBL/GenBank/DDBJ databases">
        <authorList>
            <person name="Varghese N."/>
        </authorList>
    </citation>
    <scope>NUCLEOTIDE SEQUENCE [LARGE SCALE GENOMIC DNA]</scope>
    <source>
        <strain evidence="4">DSM 45096 / BCRC 16803 / CGMCC 4.1857 / CIP 109030 / JCM 12277 / KCTC 19219 / NBRC 100920 / 33214</strain>
    </source>
</reference>
<dbReference type="EMBL" id="FOAZ01000014">
    <property type="protein sequence ID" value="SEL85179.1"/>
    <property type="molecule type" value="Genomic_DNA"/>
</dbReference>
<feature type="domain" description="Exonuclease" evidence="2">
    <location>
        <begin position="50"/>
        <end position="220"/>
    </location>
</feature>
<dbReference type="SMART" id="SM00479">
    <property type="entry name" value="EXOIII"/>
    <property type="match status" value="1"/>
</dbReference>
<dbReference type="GO" id="GO:0005829">
    <property type="term" value="C:cytosol"/>
    <property type="evidence" value="ECO:0007669"/>
    <property type="project" value="TreeGrafter"/>
</dbReference>
<dbReference type="GO" id="GO:0045004">
    <property type="term" value="P:DNA replication proofreading"/>
    <property type="evidence" value="ECO:0007669"/>
    <property type="project" value="TreeGrafter"/>
</dbReference>
<keyword evidence="4" id="KW-1185">Reference proteome</keyword>
<keyword evidence="1 3" id="KW-0540">Nuclease</keyword>
<dbReference type="InterPro" id="IPR036397">
    <property type="entry name" value="RNaseH_sf"/>
</dbReference>
<dbReference type="GO" id="GO:0003677">
    <property type="term" value="F:DNA binding"/>
    <property type="evidence" value="ECO:0007669"/>
    <property type="project" value="InterPro"/>
</dbReference>
<sequence>MSGLRASGMITGKAAVPCLPHSLLLGEAPPLFVPTYLTRRPDGFDPRAFQYTVVDLETTGKATRADQHDRVCEVAAVRMRADGTVLDELSTLVHPDRPILAASQQIHGIDDAVVAGAPRFAEIAGNLLDLMRDTVVVTHNRAFDEAFLGHEFARLGLAGIRIPGLCTLATVRGHTDLPGYRLAGVVKSLSGAWPKREHNALDDCRSTGRVLATLLATGPTRLTLTPTARVAPLPARSSGRRLYPRMVQVRSGPYTGVENLAQFLPAHRAAAPASSSAGEEYAALVLAMARSKSLGQHDAARLASAASEAGLTRGGLAAAHLALWQARHHSIPAPVGAADAKDLHHLAKVLGVTEQAADRLPPVTADLKGWRIVPLGTSAEVREVASWAGWHGATVGVRPSKTTRLLIAEANTEVAALPLPAGTAIPVLAPEAAKTFLKARIAESRAEAQATQATKAGREDLPTDPLIFPTSLLGEVWRRYELPGQATQGTFTPPVRWLVEQASDPTARFASWQQKGGRLGLRVRKSGIPAHHRRLVAEAQPVLEAELRRASAVRITPAPRRLTSPAANQAGPLTQLLSWVKDYARKGR</sequence>
<gene>
    <name evidence="3" type="ORF">SAMN05414137_11436</name>
</gene>
<dbReference type="GO" id="GO:0008408">
    <property type="term" value="F:3'-5' exonuclease activity"/>
    <property type="evidence" value="ECO:0007669"/>
    <property type="project" value="TreeGrafter"/>
</dbReference>
<dbReference type="CDD" id="cd06127">
    <property type="entry name" value="DEDDh"/>
    <property type="match status" value="1"/>
</dbReference>
<evidence type="ECO:0000256" key="1">
    <source>
        <dbReference type="ARBA" id="ARBA00022839"/>
    </source>
</evidence>
<proteinExistence type="predicted"/>